<keyword evidence="1" id="KW-0732">Signal</keyword>
<dbReference type="Proteomes" id="UP001620408">
    <property type="component" value="Unassembled WGS sequence"/>
</dbReference>
<dbReference type="RefSeq" id="WP_379984240.1">
    <property type="nucleotide sequence ID" value="NZ_JADIKD010000012.1"/>
</dbReference>
<reference evidence="2 3" key="1">
    <citation type="submission" date="2020-10" db="EMBL/GenBank/DDBJ databases">
        <title>Phylogeny of dyella-like bacteria.</title>
        <authorList>
            <person name="Fu J."/>
        </authorList>
    </citation>
    <scope>NUCLEOTIDE SEQUENCE [LARGE SCALE GENOMIC DNA]</scope>
    <source>
        <strain evidence="2 3">BB4</strain>
    </source>
</reference>
<proteinExistence type="predicted"/>
<protein>
    <recommendedName>
        <fullName evidence="4">DUF4142 domain-containing protein</fullName>
    </recommendedName>
</protein>
<evidence type="ECO:0000313" key="3">
    <source>
        <dbReference type="Proteomes" id="UP001620408"/>
    </source>
</evidence>
<dbReference type="EMBL" id="JADIKD010000012">
    <property type="protein sequence ID" value="MFK2919730.1"/>
    <property type="molecule type" value="Genomic_DNA"/>
</dbReference>
<accession>A0ABW8KAQ2</accession>
<sequence>MTTSNPRPSRVSSTWLFAVWLVFAALLPHAAIAQAATQGLSDTDKQQIKDYNLNEDVFGRLLAATKEARTQGIHSQANPDPSKVHSLDDLATQAMAGDPRIAPLIKKYGFTPREFMLANIALVNAAIVVQSRNDPAMSKSIDQSKVNMANVAFYESHQEQIAALMRGDK</sequence>
<feature type="signal peptide" evidence="1">
    <location>
        <begin position="1"/>
        <end position="35"/>
    </location>
</feature>
<name>A0ABW8KAQ2_9GAMM</name>
<feature type="chain" id="PRO_5046363336" description="DUF4142 domain-containing protein" evidence="1">
    <location>
        <begin position="36"/>
        <end position="169"/>
    </location>
</feature>
<comment type="caution">
    <text evidence="2">The sequence shown here is derived from an EMBL/GenBank/DDBJ whole genome shotgun (WGS) entry which is preliminary data.</text>
</comment>
<keyword evidence="3" id="KW-1185">Reference proteome</keyword>
<gene>
    <name evidence="2" type="ORF">ISS97_20885</name>
</gene>
<evidence type="ECO:0000256" key="1">
    <source>
        <dbReference type="SAM" id="SignalP"/>
    </source>
</evidence>
<organism evidence="2 3">
    <name type="scientific">Dyella koreensis</name>
    <dbReference type="NCBI Taxonomy" id="311235"/>
    <lineage>
        <taxon>Bacteria</taxon>
        <taxon>Pseudomonadati</taxon>
        <taxon>Pseudomonadota</taxon>
        <taxon>Gammaproteobacteria</taxon>
        <taxon>Lysobacterales</taxon>
        <taxon>Rhodanobacteraceae</taxon>
        <taxon>Dyella</taxon>
    </lineage>
</organism>
<evidence type="ECO:0008006" key="4">
    <source>
        <dbReference type="Google" id="ProtNLM"/>
    </source>
</evidence>
<evidence type="ECO:0000313" key="2">
    <source>
        <dbReference type="EMBL" id="MFK2919730.1"/>
    </source>
</evidence>